<name>A0A0N1HI22_9EURO</name>
<accession>A0A0N1HI22</accession>
<comment type="subcellular location">
    <subcellularLocation>
        <location evidence="1">Endoplasmic reticulum membrane</location>
        <topology evidence="1">Multi-pass membrane protein</topology>
    </subcellularLocation>
</comment>
<gene>
    <name evidence="12" type="ORF">AB675_765</name>
</gene>
<dbReference type="EMBL" id="LFJN01000001">
    <property type="protein sequence ID" value="KPI45824.1"/>
    <property type="molecule type" value="Genomic_DNA"/>
</dbReference>
<comment type="similarity">
    <text evidence="3">Belongs to the PIGS family.</text>
</comment>
<dbReference type="PANTHER" id="PTHR21072">
    <property type="entry name" value="GPI TRANSAMIDASE COMPONENT PIG-S"/>
    <property type="match status" value="1"/>
</dbReference>
<evidence type="ECO:0000256" key="3">
    <source>
        <dbReference type="ARBA" id="ARBA00005316"/>
    </source>
</evidence>
<dbReference type="GO" id="GO:0042765">
    <property type="term" value="C:GPI-anchor transamidase complex"/>
    <property type="evidence" value="ECO:0007669"/>
    <property type="project" value="InterPro"/>
</dbReference>
<dbReference type="STRING" id="1664694.A0A0N1HI22"/>
<feature type="transmembrane region" description="Helical" evidence="11">
    <location>
        <begin position="24"/>
        <end position="41"/>
    </location>
</feature>
<keyword evidence="13" id="KW-1185">Reference proteome</keyword>
<evidence type="ECO:0000256" key="9">
    <source>
        <dbReference type="ARBA" id="ARBA00023180"/>
    </source>
</evidence>
<evidence type="ECO:0000256" key="10">
    <source>
        <dbReference type="SAM" id="MobiDB-lite"/>
    </source>
</evidence>
<dbReference type="InterPro" id="IPR019540">
    <property type="entry name" value="PtdIno-glycan_biosynth_class_S"/>
</dbReference>
<reference evidence="12 13" key="1">
    <citation type="submission" date="2015-06" db="EMBL/GenBank/DDBJ databases">
        <title>Draft genome of the ant-associated black yeast Phialophora attae CBS 131958.</title>
        <authorList>
            <person name="Moreno L.F."/>
            <person name="Stielow B.J."/>
            <person name="de Hoog S."/>
            <person name="Vicente V.A."/>
            <person name="Weiss V.A."/>
            <person name="de Vries M."/>
            <person name="Cruz L.M."/>
            <person name="Souza E.M."/>
        </authorList>
    </citation>
    <scope>NUCLEOTIDE SEQUENCE [LARGE SCALE GENOMIC DNA]</scope>
    <source>
        <strain evidence="12 13">CBS 131958</strain>
    </source>
</reference>
<dbReference type="GO" id="GO:0016255">
    <property type="term" value="P:attachment of GPI anchor to protein"/>
    <property type="evidence" value="ECO:0007669"/>
    <property type="project" value="InterPro"/>
</dbReference>
<comment type="caution">
    <text evidence="12">The sequence shown here is derived from an EMBL/GenBank/DDBJ whole genome shotgun (WGS) entry which is preliminary data.</text>
</comment>
<protein>
    <submittedName>
        <fullName evidence="12">GPI transamidase component-like protein</fullName>
    </submittedName>
</protein>
<evidence type="ECO:0000256" key="7">
    <source>
        <dbReference type="ARBA" id="ARBA00022989"/>
    </source>
</evidence>
<dbReference type="GO" id="GO:0006506">
    <property type="term" value="P:GPI anchor biosynthetic process"/>
    <property type="evidence" value="ECO:0007669"/>
    <property type="project" value="UniProtKB-UniPathway"/>
</dbReference>
<keyword evidence="9" id="KW-0325">Glycoprotein</keyword>
<comment type="pathway">
    <text evidence="2">Glycolipid biosynthesis; glycosylphosphatidylinositol-anchor biosynthesis.</text>
</comment>
<keyword evidence="7 11" id="KW-1133">Transmembrane helix</keyword>
<dbReference type="Pfam" id="PF10510">
    <property type="entry name" value="PIG-S"/>
    <property type="match status" value="1"/>
</dbReference>
<evidence type="ECO:0000256" key="2">
    <source>
        <dbReference type="ARBA" id="ARBA00004687"/>
    </source>
</evidence>
<keyword evidence="8 11" id="KW-0472">Membrane</keyword>
<organism evidence="12 13">
    <name type="scientific">Cyphellophora attinorum</name>
    <dbReference type="NCBI Taxonomy" id="1664694"/>
    <lineage>
        <taxon>Eukaryota</taxon>
        <taxon>Fungi</taxon>
        <taxon>Dikarya</taxon>
        <taxon>Ascomycota</taxon>
        <taxon>Pezizomycotina</taxon>
        <taxon>Eurotiomycetes</taxon>
        <taxon>Chaetothyriomycetidae</taxon>
        <taxon>Chaetothyriales</taxon>
        <taxon>Cyphellophoraceae</taxon>
        <taxon>Cyphellophora</taxon>
    </lineage>
</organism>
<dbReference type="OrthoDB" id="28748at2759"/>
<feature type="region of interest" description="Disordered" evidence="10">
    <location>
        <begin position="125"/>
        <end position="145"/>
    </location>
</feature>
<evidence type="ECO:0000256" key="11">
    <source>
        <dbReference type="SAM" id="Phobius"/>
    </source>
</evidence>
<evidence type="ECO:0000313" key="13">
    <source>
        <dbReference type="Proteomes" id="UP000038010"/>
    </source>
</evidence>
<feature type="compositionally biased region" description="Basic and acidic residues" evidence="10">
    <location>
        <begin position="135"/>
        <end position="145"/>
    </location>
</feature>
<keyword evidence="5 11" id="KW-0812">Transmembrane</keyword>
<evidence type="ECO:0000256" key="5">
    <source>
        <dbReference type="ARBA" id="ARBA00022692"/>
    </source>
</evidence>
<proteinExistence type="inferred from homology"/>
<evidence type="ECO:0000256" key="6">
    <source>
        <dbReference type="ARBA" id="ARBA00022824"/>
    </source>
</evidence>
<evidence type="ECO:0000313" key="12">
    <source>
        <dbReference type="EMBL" id="KPI45824.1"/>
    </source>
</evidence>
<dbReference type="VEuPathDB" id="FungiDB:AB675_765"/>
<evidence type="ECO:0000256" key="1">
    <source>
        <dbReference type="ARBA" id="ARBA00004477"/>
    </source>
</evidence>
<keyword evidence="6" id="KW-0256">Endoplasmic reticulum</keyword>
<evidence type="ECO:0000256" key="4">
    <source>
        <dbReference type="ARBA" id="ARBA00022502"/>
    </source>
</evidence>
<dbReference type="AlphaFoldDB" id="A0A0N1HI22"/>
<dbReference type="GeneID" id="28739915"/>
<evidence type="ECO:0000256" key="8">
    <source>
        <dbReference type="ARBA" id="ARBA00023136"/>
    </source>
</evidence>
<dbReference type="UniPathway" id="UPA00196"/>
<sequence>MTTVEAHKKAPPETAESINLRSKIVISFWAVILLLGLPTWLKTTQIYRASLPLQDMLALSEGEARPLLICTKPTPIVPVQVWLDLPGVLCPDAQTIVQETQVEIESLHRSLPLRPWLRLVHNKEDRGPKCGPSTEELREESPDLEVRLGGSGEPYSFDILPGNTKAYFRYAPSQRATLPKSLAASVSDIFSSEIIAHLLNINSLVSNHAYQDALPRYSADAVHEVELQMGRAAKISPQYHATFSLFSAGGSPSSWDIQKALDKHIQPLVYALRKTARIALGTQVQLFSSYSPSIQPKKIDGAEGHFLEQKDLTSFVNAAEWPLSPSVGDGPTLNFIAYVPSKADVPLGVMDSPGGAWLVPQWGGISILNLDVITDHEFGSTELPSQVPEEKLASMFETFSTQFLALLGVPTLTYDGPVAERLLPLAFRLQAHQRISALHLHLKAASSLASLARLAKHLHTIPIPKHVSQLVDNTMSNLTASDAAMLEGNWDAAIEHASLAYTDSEKAFFDKSMVGQVYFPDEHKVAVYLPFLGPIAVPLVVSLLREIKRFLEIIRARKKRSP</sequence>
<dbReference type="Proteomes" id="UP000038010">
    <property type="component" value="Unassembled WGS sequence"/>
</dbReference>
<dbReference type="PANTHER" id="PTHR21072:SF13">
    <property type="entry name" value="GPI TRANSAMIDASE COMPONENT PIG-S"/>
    <property type="match status" value="1"/>
</dbReference>
<dbReference type="RefSeq" id="XP_018005787.1">
    <property type="nucleotide sequence ID" value="XM_018148045.1"/>
</dbReference>
<keyword evidence="4" id="KW-0337">GPI-anchor biosynthesis</keyword>
<feature type="transmembrane region" description="Helical" evidence="11">
    <location>
        <begin position="525"/>
        <end position="544"/>
    </location>
</feature>